<evidence type="ECO:0000256" key="13">
    <source>
        <dbReference type="ARBA" id="ARBA00048144"/>
    </source>
</evidence>
<proteinExistence type="inferred from homology"/>
<reference evidence="23" key="1">
    <citation type="submission" date="2021-10" db="EMBL/GenBank/DDBJ databases">
        <title>Tropical sea cucumber genome reveals ecological adaptation and Cuvierian tubules defense mechanism.</title>
        <authorList>
            <person name="Chen T."/>
        </authorList>
    </citation>
    <scope>NUCLEOTIDE SEQUENCE</scope>
    <source>
        <strain evidence="23">Nanhai2018</strain>
        <tissue evidence="23">Muscle</tissue>
    </source>
</reference>
<evidence type="ECO:0000256" key="4">
    <source>
        <dbReference type="ARBA" id="ARBA00039060"/>
    </source>
</evidence>
<protein>
    <recommendedName>
        <fullName evidence="5">15-hydroxyprostaglandin dehydrogenase [NAD(+)]</fullName>
        <ecNumber evidence="3">1.1.1.141</ecNumber>
        <ecNumber evidence="4">1.1.1.232</ecNumber>
    </recommendedName>
    <alternativeName>
        <fullName evidence="7">Eicosanoid/docosanoid dehydrogenase [NAD(+)]</fullName>
    </alternativeName>
    <alternativeName>
        <fullName evidence="6">Prostaglandin dehydrogenase 1</fullName>
    </alternativeName>
</protein>
<comment type="catalytic activity">
    <reaction evidence="16">
        <text>lipoxin A4 + NAD(+) = 15-oxo-(5S,6R)-dihydroxy-(7E,9E,11Z,13E)-eicosatetraenoate + NADH + H(+)</text>
        <dbReference type="Rhea" id="RHEA:41572"/>
        <dbReference type="ChEBI" id="CHEBI:15378"/>
        <dbReference type="ChEBI" id="CHEBI:57540"/>
        <dbReference type="ChEBI" id="CHEBI:57945"/>
        <dbReference type="ChEBI" id="CHEBI:67026"/>
        <dbReference type="ChEBI" id="CHEBI:78311"/>
    </reaction>
    <physiologicalReaction direction="left-to-right" evidence="16">
        <dbReference type="Rhea" id="RHEA:41573"/>
    </physiologicalReaction>
</comment>
<comment type="catalytic activity">
    <reaction evidence="20">
        <text>(15S)-hydroxy-(5Z,8Z,11Z,13E)-eicosatetraenoate + NAD(+) = 15-oxo-(5Z,8Z,11Z,13E)-eicosatetraenoate + NADH + H(+)</text>
        <dbReference type="Rhea" id="RHEA:23260"/>
        <dbReference type="ChEBI" id="CHEBI:15378"/>
        <dbReference type="ChEBI" id="CHEBI:57409"/>
        <dbReference type="ChEBI" id="CHEBI:57410"/>
        <dbReference type="ChEBI" id="CHEBI:57540"/>
        <dbReference type="ChEBI" id="CHEBI:57945"/>
        <dbReference type="EC" id="1.1.1.232"/>
    </reaction>
    <physiologicalReaction direction="left-to-right" evidence="20">
        <dbReference type="Rhea" id="RHEA:23261"/>
    </physiologicalReaction>
</comment>
<keyword evidence="2" id="KW-0560">Oxidoreductase</keyword>
<dbReference type="InterPro" id="IPR002347">
    <property type="entry name" value="SDR_fam"/>
</dbReference>
<evidence type="ECO:0000256" key="7">
    <source>
        <dbReference type="ARBA" id="ARBA00042026"/>
    </source>
</evidence>
<dbReference type="EMBL" id="JAIZAY010000004">
    <property type="protein sequence ID" value="KAJ8043822.1"/>
    <property type="molecule type" value="Genomic_DNA"/>
</dbReference>
<evidence type="ECO:0000256" key="6">
    <source>
        <dbReference type="ARBA" id="ARBA00041812"/>
    </source>
</evidence>
<name>A0A9Q1CEU5_HOLLE</name>
<evidence type="ECO:0000256" key="1">
    <source>
        <dbReference type="ARBA" id="ARBA00006484"/>
    </source>
</evidence>
<evidence type="ECO:0000256" key="9">
    <source>
        <dbReference type="ARBA" id="ARBA00047325"/>
    </source>
</evidence>
<evidence type="ECO:0000256" key="5">
    <source>
        <dbReference type="ARBA" id="ARBA00040276"/>
    </source>
</evidence>
<comment type="catalytic activity">
    <reaction evidence="17">
        <text>prostaglandin A1 + NAD(+) = 15-oxo-prostaglandin A1 + NADH + H(+)</text>
        <dbReference type="Rhea" id="RHEA:41263"/>
        <dbReference type="ChEBI" id="CHEBI:15378"/>
        <dbReference type="ChEBI" id="CHEBI:57398"/>
        <dbReference type="ChEBI" id="CHEBI:57540"/>
        <dbReference type="ChEBI" id="CHEBI:57945"/>
        <dbReference type="ChEBI" id="CHEBI:85072"/>
    </reaction>
    <physiologicalReaction direction="left-to-right" evidence="17">
        <dbReference type="Rhea" id="RHEA:41264"/>
    </physiologicalReaction>
</comment>
<dbReference type="OrthoDB" id="417891at2759"/>
<comment type="caution">
    <text evidence="23">The sequence shown here is derived from an EMBL/GenBank/DDBJ whole genome shotgun (WGS) entry which is preliminary data.</text>
</comment>
<comment type="catalytic activity">
    <reaction evidence="19">
        <text>resolvin D2 + NAD(+) = 16-oxoresolvin D2 + NADH + H(+)</text>
        <dbReference type="Rhea" id="RHEA:53588"/>
        <dbReference type="ChEBI" id="CHEBI:15378"/>
        <dbReference type="ChEBI" id="CHEBI:57540"/>
        <dbReference type="ChEBI" id="CHEBI:57945"/>
        <dbReference type="ChEBI" id="CHEBI:133367"/>
        <dbReference type="ChEBI" id="CHEBI:137498"/>
    </reaction>
    <physiologicalReaction direction="left-to-right" evidence="19">
        <dbReference type="Rhea" id="RHEA:53589"/>
    </physiologicalReaction>
</comment>
<evidence type="ECO:0000256" key="12">
    <source>
        <dbReference type="ARBA" id="ARBA00048140"/>
    </source>
</evidence>
<comment type="catalytic activity">
    <reaction evidence="11">
        <text>14-hydroxy-(4Z,7Z,10Z,12E,16Z,19Z)-docosahexaenoate + NAD(+) = 14-oxo-(4Z,7Z,10Z,12E,16Z,19Z)-docosahexaenoate + NADH + H(+)</text>
        <dbReference type="Rhea" id="RHEA:48952"/>
        <dbReference type="ChEBI" id="CHEBI:15378"/>
        <dbReference type="ChEBI" id="CHEBI:57540"/>
        <dbReference type="ChEBI" id="CHEBI:57945"/>
        <dbReference type="ChEBI" id="CHEBI:90866"/>
        <dbReference type="ChEBI" id="CHEBI:90867"/>
    </reaction>
    <physiologicalReaction direction="left-to-right" evidence="11">
        <dbReference type="Rhea" id="RHEA:48953"/>
    </physiologicalReaction>
</comment>
<evidence type="ECO:0000313" key="23">
    <source>
        <dbReference type="EMBL" id="KAJ8043822.1"/>
    </source>
</evidence>
<dbReference type="EC" id="1.1.1.141" evidence="3"/>
<evidence type="ECO:0000256" key="20">
    <source>
        <dbReference type="ARBA" id="ARBA00049151"/>
    </source>
</evidence>
<sequence>MKIEGICAIITGAADGIGRAVAEELLVKGAKFVAVLDINETKGEETTKDLTEKFGKERVKFILCNVAKNDEIESAFQKAFDVHKHLDVIINNAGVTERHSDILQINLGSVITGSYLAKDYLSKGNGGKGGVLINTGSLSGLCLFKDARYTATKHGVVGFSLSLALQDSCFSKDDIRVGVICPGFVTTGITQNLPPEVVFVSMDQVVEAYVLMIEDDTKHSCCIRVTPNLGIDLHPITCPQQFAKYIGVFRS</sequence>
<evidence type="ECO:0000256" key="10">
    <source>
        <dbReference type="ARBA" id="ARBA00047672"/>
    </source>
</evidence>
<dbReference type="AlphaFoldDB" id="A0A9Q1CEU5"/>
<evidence type="ECO:0000256" key="21">
    <source>
        <dbReference type="ARBA" id="ARBA00049188"/>
    </source>
</evidence>
<evidence type="ECO:0000313" key="24">
    <source>
        <dbReference type="Proteomes" id="UP001152320"/>
    </source>
</evidence>
<comment type="catalytic activity">
    <reaction evidence="12">
        <text>15-oxo-(5S,6R)-dihydroxy-(7E,9E,11Z)-eicosatrienoate + NADH + H(+) = (5S,6R,15S)-trihydroxy-(7E,9E,11Z)-eicosatrienoate + NAD(+)</text>
        <dbReference type="Rhea" id="RHEA:41596"/>
        <dbReference type="ChEBI" id="CHEBI:15378"/>
        <dbReference type="ChEBI" id="CHEBI:57540"/>
        <dbReference type="ChEBI" id="CHEBI:57945"/>
        <dbReference type="ChEBI" id="CHEBI:78325"/>
        <dbReference type="ChEBI" id="CHEBI:78329"/>
    </reaction>
    <physiologicalReaction direction="left-to-right" evidence="12">
        <dbReference type="Rhea" id="RHEA:41597"/>
    </physiologicalReaction>
</comment>
<comment type="catalytic activity">
    <reaction evidence="9">
        <text>prostaglandin E1 + NAD(+) = 15-oxoprostaglandin E1 + NADH + H(+)</text>
        <dbReference type="Rhea" id="RHEA:16477"/>
        <dbReference type="ChEBI" id="CHEBI:15378"/>
        <dbReference type="ChEBI" id="CHEBI:57397"/>
        <dbReference type="ChEBI" id="CHEBI:57401"/>
        <dbReference type="ChEBI" id="CHEBI:57540"/>
        <dbReference type="ChEBI" id="CHEBI:57945"/>
    </reaction>
    <physiologicalReaction direction="left-to-right" evidence="9">
        <dbReference type="Rhea" id="RHEA:16478"/>
    </physiologicalReaction>
</comment>
<dbReference type="Proteomes" id="UP001152320">
    <property type="component" value="Chromosome 4"/>
</dbReference>
<evidence type="ECO:0000256" key="3">
    <source>
        <dbReference type="ARBA" id="ARBA00038968"/>
    </source>
</evidence>
<dbReference type="PANTHER" id="PTHR44229">
    <property type="entry name" value="15-HYDROXYPROSTAGLANDIN DEHYDROGENASE [NAD(+)]"/>
    <property type="match status" value="1"/>
</dbReference>
<accession>A0A9Q1CEU5</accession>
<evidence type="ECO:0000256" key="15">
    <source>
        <dbReference type="ARBA" id="ARBA00048393"/>
    </source>
</evidence>
<evidence type="ECO:0000256" key="17">
    <source>
        <dbReference type="ARBA" id="ARBA00048611"/>
    </source>
</evidence>
<evidence type="ECO:0000256" key="22">
    <source>
        <dbReference type="RuleBase" id="RU000363"/>
    </source>
</evidence>
<dbReference type="InterPro" id="IPR036291">
    <property type="entry name" value="NAD(P)-bd_dom_sf"/>
</dbReference>
<dbReference type="Pfam" id="PF00106">
    <property type="entry name" value="adh_short"/>
    <property type="match status" value="1"/>
</dbReference>
<evidence type="ECO:0000256" key="14">
    <source>
        <dbReference type="ARBA" id="ARBA00048170"/>
    </source>
</evidence>
<dbReference type="SUPFAM" id="SSF51735">
    <property type="entry name" value="NAD(P)-binding Rossmann-fold domains"/>
    <property type="match status" value="1"/>
</dbReference>
<comment type="catalytic activity">
    <reaction evidence="18">
        <text>prostaglandin E2 + NAD(+) = 15-oxoprostaglandin E2 + NADH + H(+)</text>
        <dbReference type="Rhea" id="RHEA:11876"/>
        <dbReference type="ChEBI" id="CHEBI:15378"/>
        <dbReference type="ChEBI" id="CHEBI:57400"/>
        <dbReference type="ChEBI" id="CHEBI:57540"/>
        <dbReference type="ChEBI" id="CHEBI:57945"/>
        <dbReference type="ChEBI" id="CHEBI:606564"/>
        <dbReference type="EC" id="1.1.1.141"/>
    </reaction>
    <physiologicalReaction direction="left-to-right" evidence="18">
        <dbReference type="Rhea" id="RHEA:11877"/>
    </physiologicalReaction>
</comment>
<comment type="catalytic activity">
    <reaction evidence="10">
        <text>resolvin D1 + NAD(+) = 8-oxoresolvin D1 + NADH + H(+)</text>
        <dbReference type="Rhea" id="RHEA:50124"/>
        <dbReference type="ChEBI" id="CHEBI:15378"/>
        <dbReference type="ChEBI" id="CHEBI:57540"/>
        <dbReference type="ChEBI" id="CHEBI:57945"/>
        <dbReference type="ChEBI" id="CHEBI:132079"/>
        <dbReference type="ChEBI" id="CHEBI:132080"/>
    </reaction>
    <physiologicalReaction direction="left-to-right" evidence="10">
        <dbReference type="Rhea" id="RHEA:50125"/>
    </physiologicalReaction>
</comment>
<dbReference type="EC" id="1.1.1.232" evidence="4"/>
<evidence type="ECO:0000256" key="2">
    <source>
        <dbReference type="ARBA" id="ARBA00023002"/>
    </source>
</evidence>
<evidence type="ECO:0000256" key="19">
    <source>
        <dbReference type="ARBA" id="ARBA00048921"/>
    </source>
</evidence>
<dbReference type="Gene3D" id="3.40.50.720">
    <property type="entry name" value="NAD(P)-binding Rossmann-like Domain"/>
    <property type="match status" value="1"/>
</dbReference>
<dbReference type="PANTHER" id="PTHR44229:SF4">
    <property type="entry name" value="15-HYDROXYPROSTAGLANDIN DEHYDROGENASE [NAD(+)]"/>
    <property type="match status" value="1"/>
</dbReference>
<dbReference type="GO" id="GO:0047034">
    <property type="term" value="F:15-hydroxyicosatetraenoate dehydrogenase activity"/>
    <property type="evidence" value="ECO:0007669"/>
    <property type="project" value="UniProtKB-EC"/>
</dbReference>
<comment type="catalytic activity">
    <reaction evidence="13">
        <text>(11R)-hydroxy-(5Z,8Z,12E,14Z)-eicosatetraenoate + NAD(+) = 11-oxo-(5Z,8Z,12E,14Z)-eicosatetraenoate + NADH + H(+)</text>
        <dbReference type="Rhea" id="RHEA:48640"/>
        <dbReference type="ChEBI" id="CHEBI:15378"/>
        <dbReference type="ChEBI" id="CHEBI:57540"/>
        <dbReference type="ChEBI" id="CHEBI:57945"/>
        <dbReference type="ChEBI" id="CHEBI:78836"/>
        <dbReference type="ChEBI" id="CHEBI:90697"/>
    </reaction>
    <physiologicalReaction direction="left-to-right" evidence="13">
        <dbReference type="Rhea" id="RHEA:48641"/>
    </physiologicalReaction>
</comment>
<comment type="catalytic activity">
    <reaction evidence="15">
        <text>resolvin D2 + NAD(+) = 7-oxoresolvin D2 + NADH + H(+)</text>
        <dbReference type="Rhea" id="RHEA:53584"/>
        <dbReference type="ChEBI" id="CHEBI:15378"/>
        <dbReference type="ChEBI" id="CHEBI:57540"/>
        <dbReference type="ChEBI" id="CHEBI:57945"/>
        <dbReference type="ChEBI" id="CHEBI:133367"/>
        <dbReference type="ChEBI" id="CHEBI:137497"/>
    </reaction>
    <physiologicalReaction direction="left-to-right" evidence="15">
        <dbReference type="Rhea" id="RHEA:53585"/>
    </physiologicalReaction>
</comment>
<evidence type="ECO:0000256" key="11">
    <source>
        <dbReference type="ARBA" id="ARBA00048008"/>
    </source>
</evidence>
<comment type="function">
    <text evidence="8">Catalyzes the NAD-dependent dehydrogenation (oxidation) of a broad array of hydroxylated polyunsaturated fatty acids (mainly eicosanoids and docosanoids, including prostaglandins, lipoxins and resolvins), yielding their corresponding keto (oxo) metabolites. Decreases the levels of the pro-proliferative prostaglandins such as prostaglandin E2 (whose activity is increased in cancer because of an increase in the expression of cyclooxygenase 2) and generates oxo-fatty acid products that can profoundly influence cell function by abrogating pro-inflammatory cytokine expression. Converts resolvins E1, D1 and D2 to their oxo products, which represents a mode of resolvin inactivation. Resolvin E1 plays important roles during the resolution phase of acute inflammation, while resolvins D1 and D2 have a unique role in obesity-induced adipose inflammation.</text>
</comment>
<gene>
    <name evidence="23" type="ORF">HOLleu_11093</name>
</gene>
<keyword evidence="24" id="KW-1185">Reference proteome</keyword>
<dbReference type="PRINTS" id="PR00081">
    <property type="entry name" value="GDHRDH"/>
</dbReference>
<evidence type="ECO:0000256" key="16">
    <source>
        <dbReference type="ARBA" id="ARBA00048535"/>
    </source>
</evidence>
<comment type="catalytic activity">
    <reaction evidence="21">
        <text>resolvin E1 + NAD(+) = 18-oxo-resolvin E1 + NADH + H(+)</text>
        <dbReference type="Rhea" id="RHEA:49244"/>
        <dbReference type="ChEBI" id="CHEBI:15378"/>
        <dbReference type="ChEBI" id="CHEBI:57540"/>
        <dbReference type="ChEBI" id="CHEBI:57945"/>
        <dbReference type="ChEBI" id="CHEBI:91000"/>
        <dbReference type="ChEBI" id="CHEBI:91001"/>
    </reaction>
    <physiologicalReaction direction="left-to-right" evidence="21">
        <dbReference type="Rhea" id="RHEA:49245"/>
    </physiologicalReaction>
</comment>
<dbReference type="GO" id="GO:0005737">
    <property type="term" value="C:cytoplasm"/>
    <property type="evidence" value="ECO:0007669"/>
    <property type="project" value="TreeGrafter"/>
</dbReference>
<evidence type="ECO:0000256" key="8">
    <source>
        <dbReference type="ARBA" id="ARBA00045705"/>
    </source>
</evidence>
<comment type="similarity">
    <text evidence="1 22">Belongs to the short-chain dehydrogenases/reductases (SDR) family.</text>
</comment>
<organism evidence="23 24">
    <name type="scientific">Holothuria leucospilota</name>
    <name type="common">Black long sea cucumber</name>
    <name type="synonym">Mertensiothuria leucospilota</name>
    <dbReference type="NCBI Taxonomy" id="206669"/>
    <lineage>
        <taxon>Eukaryota</taxon>
        <taxon>Metazoa</taxon>
        <taxon>Echinodermata</taxon>
        <taxon>Eleutherozoa</taxon>
        <taxon>Echinozoa</taxon>
        <taxon>Holothuroidea</taxon>
        <taxon>Aspidochirotacea</taxon>
        <taxon>Aspidochirotida</taxon>
        <taxon>Holothuriidae</taxon>
        <taxon>Holothuria</taxon>
    </lineage>
</organism>
<dbReference type="GO" id="GO:0016404">
    <property type="term" value="F:15-hydroxyprostaglandin dehydrogenase (NAD+) activity"/>
    <property type="evidence" value="ECO:0007669"/>
    <property type="project" value="UniProtKB-EC"/>
</dbReference>
<dbReference type="PRINTS" id="PR00080">
    <property type="entry name" value="SDRFAMILY"/>
</dbReference>
<comment type="catalytic activity">
    <reaction evidence="14">
        <text>resolvin D1 + NAD(+) = 17-oxoresolvin D1 + NADH + H(+)</text>
        <dbReference type="Rhea" id="RHEA:50128"/>
        <dbReference type="ChEBI" id="CHEBI:15378"/>
        <dbReference type="ChEBI" id="CHEBI:57540"/>
        <dbReference type="ChEBI" id="CHEBI:57945"/>
        <dbReference type="ChEBI" id="CHEBI:132079"/>
        <dbReference type="ChEBI" id="CHEBI:132081"/>
    </reaction>
    <physiologicalReaction direction="left-to-right" evidence="14">
        <dbReference type="Rhea" id="RHEA:50129"/>
    </physiologicalReaction>
</comment>
<evidence type="ECO:0000256" key="18">
    <source>
        <dbReference type="ARBA" id="ARBA00048739"/>
    </source>
</evidence>